<keyword evidence="4" id="KW-0418">Kinase</keyword>
<dbReference type="InterPro" id="IPR050235">
    <property type="entry name" value="CK1_Ser-Thr_kinase"/>
</dbReference>
<dbReference type="EMBL" id="FR824120">
    <property type="protein sequence ID" value="CCA19653.1"/>
    <property type="molecule type" value="Genomic_DNA"/>
</dbReference>
<proteinExistence type="predicted"/>
<dbReference type="Pfam" id="PF00069">
    <property type="entry name" value="Pkinase"/>
    <property type="match status" value="1"/>
</dbReference>
<organism evidence="4">
    <name type="scientific">Albugo laibachii Nc14</name>
    <dbReference type="NCBI Taxonomy" id="890382"/>
    <lineage>
        <taxon>Eukaryota</taxon>
        <taxon>Sar</taxon>
        <taxon>Stramenopiles</taxon>
        <taxon>Oomycota</taxon>
        <taxon>Peronosporomycetes</taxon>
        <taxon>Albuginales</taxon>
        <taxon>Albuginaceae</taxon>
        <taxon>Albugo</taxon>
    </lineage>
</organism>
<dbReference type="InterPro" id="IPR011009">
    <property type="entry name" value="Kinase-like_dom_sf"/>
</dbReference>
<gene>
    <name evidence="4" type="primary">AlNc14C75G5071</name>
    <name evidence="5" type="synonym">AlNc14C179G8189</name>
    <name evidence="4" type="ORF">ALNC14_057960</name>
    <name evidence="5" type="ORF">ALNC14_092280</name>
</gene>
<dbReference type="SUPFAM" id="SSF56112">
    <property type="entry name" value="Protein kinase-like (PK-like)"/>
    <property type="match status" value="1"/>
</dbReference>
<reference evidence="4" key="1">
    <citation type="journal article" date="2011" name="PLoS Biol.">
        <title>Gene gain and loss during evolution of obligate parasitism in the white rust pathogen of Arabidopsis thaliana.</title>
        <authorList>
            <person name="Kemen E."/>
            <person name="Gardiner A."/>
            <person name="Schultz-Larsen T."/>
            <person name="Kemen A.C."/>
            <person name="Balmuth A.L."/>
            <person name="Robert-Seilaniantz A."/>
            <person name="Bailey K."/>
            <person name="Holub E."/>
            <person name="Studholme D.J."/>
            <person name="Maclean D."/>
            <person name="Jones J.D."/>
        </authorList>
    </citation>
    <scope>NUCLEOTIDE SEQUENCE</scope>
</reference>
<feature type="region of interest" description="Disordered" evidence="2">
    <location>
        <begin position="288"/>
        <end position="319"/>
    </location>
</feature>
<dbReference type="Gene3D" id="1.10.510.10">
    <property type="entry name" value="Transferase(Phosphotransferase) domain 1"/>
    <property type="match status" value="1"/>
</dbReference>
<protein>
    <recommendedName>
        <fullName evidence="1">Casein kinase I</fullName>
    </recommendedName>
</protein>
<keyword evidence="4" id="KW-0808">Transferase</keyword>
<evidence type="ECO:0000256" key="2">
    <source>
        <dbReference type="SAM" id="MobiDB-lite"/>
    </source>
</evidence>
<dbReference type="EMBL" id="FR824224">
    <property type="protein sequence ID" value="CCA23085.1"/>
    <property type="molecule type" value="Genomic_DNA"/>
</dbReference>
<dbReference type="GO" id="GO:0005524">
    <property type="term" value="F:ATP binding"/>
    <property type="evidence" value="ECO:0007669"/>
    <property type="project" value="InterPro"/>
</dbReference>
<evidence type="ECO:0000313" key="4">
    <source>
        <dbReference type="EMBL" id="CCA19653.1"/>
    </source>
</evidence>
<dbReference type="HOGENOM" id="CLU_589764_0_0_1"/>
<reference evidence="4" key="2">
    <citation type="submission" date="2011-02" db="EMBL/GenBank/DDBJ databases">
        <authorList>
            <person name="MacLean D."/>
        </authorList>
    </citation>
    <scope>NUCLEOTIDE SEQUENCE</scope>
</reference>
<dbReference type="GO" id="GO:0004672">
    <property type="term" value="F:protein kinase activity"/>
    <property type="evidence" value="ECO:0007669"/>
    <property type="project" value="InterPro"/>
</dbReference>
<sequence>MELLGESMSMLRMSPDASRGISVTKCVSVGLEMLDCIEAFHSHGYVHRDIKASNFASSLPFTSSKRKYYIIDFGLSRQYRCDGKIVPAREKADFRGTSMYASLSAHRRQELSPKDDLWSWLYLLLDFMRGELPWALDAQQKNRQIVLELKEYYTEKKPELLVDGLVGAQHLLGIIRYFFSLKYEDSVNYDFIRSTLLKFLPVHEPQEDVFDEWEKLNSDADRALLWASKVEEILTKKKPPAAFGSFYTVAKRFQTFFDCSDLKKEEFFRVQQNVYRVEQLIVQTQLPSPPPIQSFSKRRQSEQKLRDEGMKKRRERERKIRQDIEQRILKPNRQVNSLGDVNTSVESSIISKSDENGDTYSAIEQARRTNSALSPNGHVSMRIEGIKTCIVHTNAPNLERDHVHDRDSKSGQENDLDPDFNLSLIIAVSRGLRLGHDQDPGVIIGQARDQIHPDQIRILVFTDL</sequence>
<feature type="compositionally biased region" description="Basic and acidic residues" evidence="2">
    <location>
        <begin position="299"/>
        <end position="310"/>
    </location>
</feature>
<feature type="domain" description="Protein kinase" evidence="3">
    <location>
        <begin position="1"/>
        <end position="200"/>
    </location>
</feature>
<dbReference type="PANTHER" id="PTHR11909">
    <property type="entry name" value="CASEIN KINASE-RELATED"/>
    <property type="match status" value="1"/>
</dbReference>
<accession>F0WEM1</accession>
<evidence type="ECO:0000256" key="1">
    <source>
        <dbReference type="ARBA" id="ARBA00023860"/>
    </source>
</evidence>
<dbReference type="InterPro" id="IPR000719">
    <property type="entry name" value="Prot_kinase_dom"/>
</dbReference>
<evidence type="ECO:0000313" key="5">
    <source>
        <dbReference type="EMBL" id="CCA23085.1"/>
    </source>
</evidence>
<dbReference type="PROSITE" id="PS50011">
    <property type="entry name" value="PROTEIN_KINASE_DOM"/>
    <property type="match status" value="1"/>
</dbReference>
<evidence type="ECO:0000259" key="3">
    <source>
        <dbReference type="PROSITE" id="PS50011"/>
    </source>
</evidence>
<name>F0WEM1_9STRA</name>
<dbReference type="AlphaFoldDB" id="F0WEM1"/>